<dbReference type="FunFam" id="3.40.390.10:FF:000009">
    <property type="entry name" value="Oligopeptidase A"/>
    <property type="match status" value="1"/>
</dbReference>
<comment type="cofactor">
    <cofactor evidence="9">
        <name>Zn(2+)</name>
        <dbReference type="ChEBI" id="CHEBI:29105"/>
    </cofactor>
    <text evidence="9">Binds 1 zinc ion.</text>
</comment>
<dbReference type="GO" id="GO:0046872">
    <property type="term" value="F:metal ion binding"/>
    <property type="evidence" value="ECO:0007669"/>
    <property type="project" value="UniProtKB-UniRule"/>
</dbReference>
<dbReference type="InterPro" id="IPR013759">
    <property type="entry name" value="Topo_IIA_B_C"/>
</dbReference>
<evidence type="ECO:0000256" key="7">
    <source>
        <dbReference type="ARBA" id="ARBA00024603"/>
    </source>
</evidence>
<dbReference type="GO" id="GO:0004222">
    <property type="term" value="F:metalloendopeptidase activity"/>
    <property type="evidence" value="ECO:0007669"/>
    <property type="project" value="UniProtKB-EC"/>
</dbReference>
<feature type="non-terminal residue" evidence="12">
    <location>
        <position position="444"/>
    </location>
</feature>
<dbReference type="InterPro" id="IPR002288">
    <property type="entry name" value="DNA_gyrase_B_C"/>
</dbReference>
<keyword evidence="2 9" id="KW-0645">Protease</keyword>
<dbReference type="GO" id="GO:0003918">
    <property type="term" value="F:DNA topoisomerase type II (double strand cut, ATP-hydrolyzing) activity"/>
    <property type="evidence" value="ECO:0007669"/>
    <property type="project" value="InterPro"/>
</dbReference>
<dbReference type="InterPro" id="IPR045090">
    <property type="entry name" value="Pept_M3A_M3B"/>
</dbReference>
<dbReference type="EC" id="3.4.24.70" evidence="8"/>
<organism evidence="12">
    <name type="scientific">Cyprideis torosa</name>
    <dbReference type="NCBI Taxonomy" id="163714"/>
    <lineage>
        <taxon>Eukaryota</taxon>
        <taxon>Metazoa</taxon>
        <taxon>Ecdysozoa</taxon>
        <taxon>Arthropoda</taxon>
        <taxon>Crustacea</taxon>
        <taxon>Oligostraca</taxon>
        <taxon>Ostracoda</taxon>
        <taxon>Podocopa</taxon>
        <taxon>Podocopida</taxon>
        <taxon>Cytherocopina</taxon>
        <taxon>Cytheroidea</taxon>
        <taxon>Cytherideidae</taxon>
        <taxon>Cyprideis</taxon>
    </lineage>
</organism>
<evidence type="ECO:0000259" key="11">
    <source>
        <dbReference type="Pfam" id="PF01432"/>
    </source>
</evidence>
<dbReference type="GO" id="GO:0005829">
    <property type="term" value="C:cytosol"/>
    <property type="evidence" value="ECO:0007669"/>
    <property type="project" value="UniProtKB-ARBA"/>
</dbReference>
<evidence type="ECO:0000256" key="8">
    <source>
        <dbReference type="ARBA" id="ARBA00026100"/>
    </source>
</evidence>
<dbReference type="CDD" id="cd06456">
    <property type="entry name" value="M3A_DCP"/>
    <property type="match status" value="1"/>
</dbReference>
<keyword evidence="6 9" id="KW-0482">Metalloprotease</keyword>
<evidence type="ECO:0000256" key="9">
    <source>
        <dbReference type="RuleBase" id="RU003435"/>
    </source>
</evidence>
<sequence>MNPDQLWDTTMNPETRRMLQVKIEDAVAADDIFTTLMEYGTELAQNTQLYNAYRQLFESDAFLYLENSQKMSVEHAIRDFHLAGVDLDDAKKTRYREISQGLSKLTTQYEENLLDATNAWEKLVVKNEDLIGLPDYALEMAEQSAKHADKEGYLLTLQFPSYYSVITYADDRDLREEVYRAYSTRASDQSTSTQWDNSTVMEEILALRHEQAQLLGFDNYAERSLAKKMADSPAQVMDFLHDMSDRSRPAAINEWQALQAFAAQDLGLDTIQAWDVSYASEKFKASLFDISQEDLKPYFPVDRVVAGLFSIVEKLFGVKFREKEGVDTWHPDVQFFEIIDQKGLLKGQFFFDLYARPKKRGGAWMDVCISRMRKKGQVQTPVAYMTCNSTPPVGSKPALFTHDEVITLFHEFGHGLHHMMTEVDYPSVSGISGVEWDAVELPSQ</sequence>
<dbReference type="EMBL" id="OB677236">
    <property type="protein sequence ID" value="CAD7236204.1"/>
    <property type="molecule type" value="Genomic_DNA"/>
</dbReference>
<feature type="domain" description="Peptidase M3A/M3B catalytic" evidence="11">
    <location>
        <begin position="166"/>
        <end position="444"/>
    </location>
</feature>
<dbReference type="Gene3D" id="1.10.1370.40">
    <property type="match status" value="1"/>
</dbReference>
<evidence type="ECO:0000256" key="2">
    <source>
        <dbReference type="ARBA" id="ARBA00022670"/>
    </source>
</evidence>
<gene>
    <name evidence="12" type="ORF">CTOB1V02_LOCUS14019</name>
</gene>
<dbReference type="OrthoDB" id="534666at2759"/>
<keyword evidence="3 9" id="KW-0479">Metal-binding</keyword>
<dbReference type="AlphaFoldDB" id="A0A7R8WR01"/>
<keyword evidence="5 9" id="KW-0862">Zinc</keyword>
<name>A0A7R8WR01_9CRUS</name>
<evidence type="ECO:0000256" key="6">
    <source>
        <dbReference type="ARBA" id="ARBA00023049"/>
    </source>
</evidence>
<dbReference type="Pfam" id="PF01432">
    <property type="entry name" value="Peptidase_M3"/>
    <property type="match status" value="1"/>
</dbReference>
<proteinExistence type="inferred from homology"/>
<feature type="domain" description="DNA gyrase B subunit C-terminal" evidence="10">
    <location>
        <begin position="1"/>
        <end position="38"/>
    </location>
</feature>
<dbReference type="GO" id="GO:0006508">
    <property type="term" value="P:proteolysis"/>
    <property type="evidence" value="ECO:0007669"/>
    <property type="project" value="UniProtKB-KW"/>
</dbReference>
<evidence type="ECO:0000256" key="4">
    <source>
        <dbReference type="ARBA" id="ARBA00022801"/>
    </source>
</evidence>
<protein>
    <recommendedName>
        <fullName evidence="8">oligopeptidase A</fullName>
        <ecNumber evidence="8">3.4.24.70</ecNumber>
    </recommendedName>
</protein>
<dbReference type="Gene3D" id="3.40.50.670">
    <property type="match status" value="1"/>
</dbReference>
<comment type="similarity">
    <text evidence="1 9">Belongs to the peptidase M3 family.</text>
</comment>
<dbReference type="PANTHER" id="PTHR43660">
    <property type="entry name" value="DIPEPTIDYL CARBOXYPEPTIDASE"/>
    <property type="match status" value="1"/>
</dbReference>
<dbReference type="Pfam" id="PF00986">
    <property type="entry name" value="DNA_gyraseB_C"/>
    <property type="match status" value="1"/>
</dbReference>
<reference evidence="12" key="1">
    <citation type="submission" date="2020-11" db="EMBL/GenBank/DDBJ databases">
        <authorList>
            <person name="Tran Van P."/>
        </authorList>
    </citation>
    <scope>NUCLEOTIDE SEQUENCE</scope>
</reference>
<evidence type="ECO:0000256" key="5">
    <source>
        <dbReference type="ARBA" id="ARBA00022833"/>
    </source>
</evidence>
<dbReference type="GO" id="GO:0003677">
    <property type="term" value="F:DNA binding"/>
    <property type="evidence" value="ECO:0007669"/>
    <property type="project" value="InterPro"/>
</dbReference>
<accession>A0A7R8WR01</accession>
<evidence type="ECO:0000313" key="12">
    <source>
        <dbReference type="EMBL" id="CAD7236204.1"/>
    </source>
</evidence>
<dbReference type="InterPro" id="IPR001567">
    <property type="entry name" value="Pept_M3A_M3B_dom"/>
</dbReference>
<evidence type="ECO:0000256" key="1">
    <source>
        <dbReference type="ARBA" id="ARBA00006040"/>
    </source>
</evidence>
<dbReference type="PANTHER" id="PTHR43660:SF1">
    <property type="entry name" value="DIPEPTIDYL CARBOXYPEPTIDASE"/>
    <property type="match status" value="1"/>
</dbReference>
<dbReference type="GO" id="GO:0006265">
    <property type="term" value="P:DNA topological change"/>
    <property type="evidence" value="ECO:0007669"/>
    <property type="project" value="InterPro"/>
</dbReference>
<comment type="catalytic activity">
    <reaction evidence="7">
        <text>Hydrolysis of oligopeptides, with broad specificity. Gly or Ala commonly occur as P1 or P1' residues, but more distant residues are also important, as is shown by the fact that Z-Gly-Pro-Gly-|-Gly-Pro-Ala is cleaved, but not Z-(Gly)(5).</text>
        <dbReference type="EC" id="3.4.24.70"/>
    </reaction>
</comment>
<keyword evidence="4 9" id="KW-0378">Hydrolase</keyword>
<evidence type="ECO:0000256" key="3">
    <source>
        <dbReference type="ARBA" id="ARBA00022723"/>
    </source>
</evidence>
<dbReference type="InterPro" id="IPR034005">
    <property type="entry name" value="M3A_DCP"/>
</dbReference>
<dbReference type="GO" id="GO:0005524">
    <property type="term" value="F:ATP binding"/>
    <property type="evidence" value="ECO:0007669"/>
    <property type="project" value="InterPro"/>
</dbReference>
<dbReference type="SUPFAM" id="SSF55486">
    <property type="entry name" value="Metalloproteases ('zincins'), catalytic domain"/>
    <property type="match status" value="1"/>
</dbReference>
<evidence type="ECO:0000259" key="10">
    <source>
        <dbReference type="Pfam" id="PF00986"/>
    </source>
</evidence>